<comment type="caution">
    <text evidence="9">The sequence shown here is derived from an EMBL/GenBank/DDBJ whole genome shotgun (WGS) entry which is preliminary data.</text>
</comment>
<organism evidence="9 10">
    <name type="scientific">Alteraurantiacibacter lauratis</name>
    <dbReference type="NCBI Taxonomy" id="2054627"/>
    <lineage>
        <taxon>Bacteria</taxon>
        <taxon>Pseudomonadati</taxon>
        <taxon>Pseudomonadota</taxon>
        <taxon>Alphaproteobacteria</taxon>
        <taxon>Sphingomonadales</taxon>
        <taxon>Erythrobacteraceae</taxon>
        <taxon>Alteraurantiacibacter</taxon>
    </lineage>
</organism>
<name>A0ABV7EG89_9SPHN</name>
<feature type="domain" description="Glucose-methanol-choline oxidoreductase N-terminal" evidence="7">
    <location>
        <begin position="13"/>
        <end position="304"/>
    </location>
</feature>
<evidence type="ECO:0000256" key="2">
    <source>
        <dbReference type="ARBA" id="ARBA00010790"/>
    </source>
</evidence>
<evidence type="ECO:0000256" key="5">
    <source>
        <dbReference type="ARBA" id="ARBA00023002"/>
    </source>
</evidence>
<gene>
    <name evidence="9" type="ORF">ACFODK_12620</name>
</gene>
<evidence type="ECO:0000259" key="7">
    <source>
        <dbReference type="Pfam" id="PF00732"/>
    </source>
</evidence>
<keyword evidence="5" id="KW-0560">Oxidoreductase</keyword>
<dbReference type="PANTHER" id="PTHR42784:SF1">
    <property type="entry name" value="PYRANOSE 2-OXIDASE"/>
    <property type="match status" value="1"/>
</dbReference>
<dbReference type="Pfam" id="PF00732">
    <property type="entry name" value="GMC_oxred_N"/>
    <property type="match status" value="1"/>
</dbReference>
<dbReference type="InterPro" id="IPR000172">
    <property type="entry name" value="GMC_OxRdtase_N"/>
</dbReference>
<evidence type="ECO:0000259" key="8">
    <source>
        <dbReference type="Pfam" id="PF05199"/>
    </source>
</evidence>
<reference evidence="10" key="1">
    <citation type="journal article" date="2019" name="Int. J. Syst. Evol. Microbiol.">
        <title>The Global Catalogue of Microorganisms (GCM) 10K type strain sequencing project: providing services to taxonomists for standard genome sequencing and annotation.</title>
        <authorList>
            <consortium name="The Broad Institute Genomics Platform"/>
            <consortium name="The Broad Institute Genome Sequencing Center for Infectious Disease"/>
            <person name="Wu L."/>
            <person name="Ma J."/>
        </authorList>
    </citation>
    <scope>NUCLEOTIDE SEQUENCE [LARGE SCALE GENOMIC DNA]</scope>
    <source>
        <strain evidence="10">KCTC 52606</strain>
    </source>
</reference>
<comment type="similarity">
    <text evidence="2">Belongs to the GMC oxidoreductase family.</text>
</comment>
<dbReference type="EMBL" id="JBHRSU010000035">
    <property type="protein sequence ID" value="MFC3101734.1"/>
    <property type="molecule type" value="Genomic_DNA"/>
</dbReference>
<dbReference type="Gene3D" id="3.50.50.60">
    <property type="entry name" value="FAD/NAD(P)-binding domain"/>
    <property type="match status" value="2"/>
</dbReference>
<protein>
    <submittedName>
        <fullName evidence="9">GMC family oxidoreductase</fullName>
    </submittedName>
</protein>
<keyword evidence="3" id="KW-0285">Flavoprotein</keyword>
<proteinExistence type="inferred from homology"/>
<keyword evidence="10" id="KW-1185">Reference proteome</keyword>
<evidence type="ECO:0000313" key="9">
    <source>
        <dbReference type="EMBL" id="MFC3101734.1"/>
    </source>
</evidence>
<sequence>MDRKTYPTSETVDFIVVGSGAAGGVMARELAQAGHSVVLMEQGPRMEPWDFEHDELKYRQLSGITNSPDASPQSFRRDESETARRVMGRNSLTYARVVGGSSSHFTANFWRLHEIDFIERSRLGAIEGADLRDWPITYDELEPYYTKVEWEVGVSGLAGSSPFDPRFSRPYPMPPLPVKSSGVLFERGARALGLHPFPAPMAINSMVYRGRPACTQCGLCGGFGCEVRAKSSSVWTVIPEAEATGNCEVRSESYVFRIGMNSAGRTTGVHYFDKDKVEHFQNARAVVVCANGAETPRLLLNSANNQFPDGLANSSGTVGKYLMFNKGGSAAARFEHPLNEYKGAAVTRILHDFYDSDPARGFYGGGGFTARSAAPLTWGQSVPEGTPSWGEGFKEYLASFTYWMNCAGHGTSLAQETNRVDLDPELKDAWGIPAMRVTYKDHPDDIKHAQFQVEKATEIMQAAGAVEVVPGHIEEANGGVHLLGTCRMGNDPNTSVIDKYHRTHDVPNLFLCDGSSMVTSGRGQPTETIAALAFRAADHINRFARTGEI</sequence>
<dbReference type="SUPFAM" id="SSF54373">
    <property type="entry name" value="FAD-linked reductases, C-terminal domain"/>
    <property type="match status" value="1"/>
</dbReference>
<dbReference type="Proteomes" id="UP001595378">
    <property type="component" value="Unassembled WGS sequence"/>
</dbReference>
<evidence type="ECO:0000256" key="3">
    <source>
        <dbReference type="ARBA" id="ARBA00022630"/>
    </source>
</evidence>
<feature type="domain" description="Glucose-methanol-choline oxidoreductase C-terminal" evidence="8">
    <location>
        <begin position="415"/>
        <end position="533"/>
    </location>
</feature>
<dbReference type="SUPFAM" id="SSF51905">
    <property type="entry name" value="FAD/NAD(P)-binding domain"/>
    <property type="match status" value="1"/>
</dbReference>
<accession>A0ABV7EG89</accession>
<evidence type="ECO:0000256" key="6">
    <source>
        <dbReference type="SAM" id="MobiDB-lite"/>
    </source>
</evidence>
<evidence type="ECO:0000313" key="10">
    <source>
        <dbReference type="Proteomes" id="UP001595378"/>
    </source>
</evidence>
<keyword evidence="4" id="KW-0274">FAD</keyword>
<dbReference type="Pfam" id="PF05199">
    <property type="entry name" value="GMC_oxred_C"/>
    <property type="match status" value="1"/>
</dbReference>
<feature type="compositionally biased region" description="Polar residues" evidence="6">
    <location>
        <begin position="63"/>
        <end position="74"/>
    </location>
</feature>
<dbReference type="PANTHER" id="PTHR42784">
    <property type="entry name" value="PYRANOSE 2-OXIDASE"/>
    <property type="match status" value="1"/>
</dbReference>
<dbReference type="InterPro" id="IPR007867">
    <property type="entry name" value="GMC_OxRtase_C"/>
</dbReference>
<dbReference type="InterPro" id="IPR051473">
    <property type="entry name" value="P2Ox-like"/>
</dbReference>
<evidence type="ECO:0000256" key="4">
    <source>
        <dbReference type="ARBA" id="ARBA00022827"/>
    </source>
</evidence>
<feature type="region of interest" description="Disordered" evidence="6">
    <location>
        <begin position="63"/>
        <end position="82"/>
    </location>
</feature>
<evidence type="ECO:0000256" key="1">
    <source>
        <dbReference type="ARBA" id="ARBA00001974"/>
    </source>
</evidence>
<dbReference type="InterPro" id="IPR036188">
    <property type="entry name" value="FAD/NAD-bd_sf"/>
</dbReference>
<dbReference type="RefSeq" id="WP_336918827.1">
    <property type="nucleotide sequence ID" value="NZ_JBANRN010000006.1"/>
</dbReference>
<comment type="cofactor">
    <cofactor evidence="1">
        <name>FAD</name>
        <dbReference type="ChEBI" id="CHEBI:57692"/>
    </cofactor>
</comment>